<proteinExistence type="predicted"/>
<sequence>MISDDQRIALCKLIMGLMDGSITDHGLSVLNQQLAQSPEALEFYREFMKNTALLKNGIDLSQSSLSDPISSDFWAELSKYEMTAPAVVVSEQEEGRNIIQKVEYPQREKHKLSKFQIVTLIISSAALLFVVFILNFVRPKEGSIKVATLVDQVDAEWTDEGVRWTNGVGFWTGDSPYLLTKGFARILSNNGADVIIESPAKFEMRDTDEIFLYYGKVACSVPPKAYGFKIQSADFEITDLGTEFGVTVRQNQSSEVSVFDGKVEMASLYDKHYDNVLTAGQAKQVSYGSGTVSDIPCDRYAYKQTWKDVLTSVEVKGSIDFLRASPKSLEQDAFESDSKMFLIEERKSVPLQNEITGLISSGQYTSQDLTLDTEAIPGQVDKPVDSFLLHIDRVGGTSFEQNLVLNGTIAFRCPIVGVLVDTDKIIESDSLFGNPNVDYSDDINRGITGESSTWREIDESTLDVLTLSEDRKTLMVKMVAGNFDQIRILVESP</sequence>
<evidence type="ECO:0000313" key="3">
    <source>
        <dbReference type="EMBL" id="AQT70037.1"/>
    </source>
</evidence>
<dbReference type="Gene3D" id="2.60.120.1440">
    <property type="match status" value="1"/>
</dbReference>
<dbReference type="InterPro" id="IPR006860">
    <property type="entry name" value="FecR"/>
</dbReference>
<evidence type="ECO:0000259" key="2">
    <source>
        <dbReference type="Pfam" id="PF04773"/>
    </source>
</evidence>
<organism evidence="3 4">
    <name type="scientific">Anaerohalosphaera lusitana</name>
    <dbReference type="NCBI Taxonomy" id="1936003"/>
    <lineage>
        <taxon>Bacteria</taxon>
        <taxon>Pseudomonadati</taxon>
        <taxon>Planctomycetota</taxon>
        <taxon>Phycisphaerae</taxon>
        <taxon>Sedimentisphaerales</taxon>
        <taxon>Anaerohalosphaeraceae</taxon>
        <taxon>Anaerohalosphaera</taxon>
    </lineage>
</organism>
<protein>
    <submittedName>
        <fullName evidence="3">FecR protein</fullName>
    </submittedName>
</protein>
<dbReference type="Pfam" id="PF04773">
    <property type="entry name" value="FecR"/>
    <property type="match status" value="1"/>
</dbReference>
<evidence type="ECO:0000313" key="4">
    <source>
        <dbReference type="Proteomes" id="UP000189674"/>
    </source>
</evidence>
<name>A0A1U9NQI0_9BACT</name>
<dbReference type="PANTHER" id="PTHR30273">
    <property type="entry name" value="PERIPLASMIC SIGNAL SENSOR AND SIGMA FACTOR ACTIVATOR FECR-RELATED"/>
    <property type="match status" value="1"/>
</dbReference>
<dbReference type="InterPro" id="IPR012373">
    <property type="entry name" value="Ferrdict_sens_TM"/>
</dbReference>
<keyword evidence="4" id="KW-1185">Reference proteome</keyword>
<feature type="transmembrane region" description="Helical" evidence="1">
    <location>
        <begin position="117"/>
        <end position="137"/>
    </location>
</feature>
<dbReference type="KEGG" id="alus:STSP2_03239"/>
<dbReference type="PANTHER" id="PTHR30273:SF2">
    <property type="entry name" value="PROTEIN FECR"/>
    <property type="match status" value="1"/>
</dbReference>
<reference evidence="4" key="1">
    <citation type="submission" date="2017-02" db="EMBL/GenBank/DDBJ databases">
        <title>Comparative genomics and description of representatives of a novel lineage of planctomycetes thriving in anoxic sediments.</title>
        <authorList>
            <person name="Spring S."/>
            <person name="Bunk B."/>
            <person name="Sproer C."/>
        </authorList>
    </citation>
    <scope>NUCLEOTIDE SEQUENCE [LARGE SCALE GENOMIC DNA]</scope>
    <source>
        <strain evidence="4">ST-NAGAB-D1</strain>
    </source>
</reference>
<dbReference type="AlphaFoldDB" id="A0A1U9NQI0"/>
<dbReference type="RefSeq" id="WP_146663667.1">
    <property type="nucleotide sequence ID" value="NZ_CP019791.1"/>
</dbReference>
<dbReference type="EMBL" id="CP019791">
    <property type="protein sequence ID" value="AQT70037.1"/>
    <property type="molecule type" value="Genomic_DNA"/>
</dbReference>
<accession>A0A1U9NQI0</accession>
<keyword evidence="1" id="KW-0472">Membrane</keyword>
<dbReference type="Proteomes" id="UP000189674">
    <property type="component" value="Chromosome"/>
</dbReference>
<dbReference type="OrthoDB" id="258532at2"/>
<keyword evidence="1" id="KW-1133">Transmembrane helix</keyword>
<dbReference type="STRING" id="1936003.STSP2_03239"/>
<evidence type="ECO:0000256" key="1">
    <source>
        <dbReference type="SAM" id="Phobius"/>
    </source>
</evidence>
<dbReference type="GO" id="GO:0016989">
    <property type="term" value="F:sigma factor antagonist activity"/>
    <property type="evidence" value="ECO:0007669"/>
    <property type="project" value="TreeGrafter"/>
</dbReference>
<feature type="domain" description="FecR protein" evidence="2">
    <location>
        <begin position="196"/>
        <end position="264"/>
    </location>
</feature>
<gene>
    <name evidence="3" type="ORF">STSP2_03239</name>
</gene>
<keyword evidence="1" id="KW-0812">Transmembrane</keyword>